<dbReference type="OrthoDB" id="163809at2"/>
<proteinExistence type="predicted"/>
<dbReference type="RefSeq" id="WP_115857287.1">
    <property type="nucleotide sequence ID" value="NZ_QTSU01000001.1"/>
</dbReference>
<name>A0A371K1T3_9GAMM</name>
<dbReference type="PROSITE" id="PS51257">
    <property type="entry name" value="PROKAR_LIPOPROTEIN"/>
    <property type="match status" value="1"/>
</dbReference>
<feature type="chain" id="PRO_5016836587" description="Lipoprotein" evidence="1">
    <location>
        <begin position="19"/>
        <end position="124"/>
    </location>
</feature>
<evidence type="ECO:0008006" key="4">
    <source>
        <dbReference type="Google" id="ProtNLM"/>
    </source>
</evidence>
<feature type="signal peptide" evidence="1">
    <location>
        <begin position="1"/>
        <end position="18"/>
    </location>
</feature>
<comment type="caution">
    <text evidence="2">The sequence shown here is derived from an EMBL/GenBank/DDBJ whole genome shotgun (WGS) entry which is preliminary data.</text>
</comment>
<evidence type="ECO:0000256" key="1">
    <source>
        <dbReference type="SAM" id="SignalP"/>
    </source>
</evidence>
<dbReference type="AlphaFoldDB" id="A0A371K1T3"/>
<organism evidence="2 3">
    <name type="scientific">Lysobacter silvisoli</name>
    <dbReference type="NCBI Taxonomy" id="2293254"/>
    <lineage>
        <taxon>Bacteria</taxon>
        <taxon>Pseudomonadati</taxon>
        <taxon>Pseudomonadota</taxon>
        <taxon>Gammaproteobacteria</taxon>
        <taxon>Lysobacterales</taxon>
        <taxon>Lysobacteraceae</taxon>
        <taxon>Lysobacter</taxon>
    </lineage>
</organism>
<sequence>MTRLFAALFSLAALSACAAGGGTGPAGERTAILKPGESIALSDRSQLHYLGVSNDSRCPPNVQCIRAGDADVNFELKPAQGEALPLAFNTERTTRLSAGGWDFELQQLAPGEAPAATLRIAAAP</sequence>
<dbReference type="Proteomes" id="UP000264492">
    <property type="component" value="Unassembled WGS sequence"/>
</dbReference>
<accession>A0A371K1T3</accession>
<keyword evidence="3" id="KW-1185">Reference proteome</keyword>
<reference evidence="2 3" key="1">
    <citation type="submission" date="2018-08" db="EMBL/GenBank/DDBJ databases">
        <title>Lysobacter sp. zong2l5, whole genome shotgun sequence.</title>
        <authorList>
            <person name="Zhang X."/>
            <person name="Feng G."/>
            <person name="Zhu H."/>
        </authorList>
    </citation>
    <scope>NUCLEOTIDE SEQUENCE [LARGE SCALE GENOMIC DNA]</scope>
    <source>
        <strain evidence="3">zong2l5</strain>
    </source>
</reference>
<dbReference type="EMBL" id="QTSU01000001">
    <property type="protein sequence ID" value="RDZ27844.1"/>
    <property type="molecule type" value="Genomic_DNA"/>
</dbReference>
<gene>
    <name evidence="2" type="ORF">DX914_01360</name>
</gene>
<keyword evidence="1" id="KW-0732">Signal</keyword>
<evidence type="ECO:0000313" key="3">
    <source>
        <dbReference type="Proteomes" id="UP000264492"/>
    </source>
</evidence>
<protein>
    <recommendedName>
        <fullName evidence="4">Lipoprotein</fullName>
    </recommendedName>
</protein>
<evidence type="ECO:0000313" key="2">
    <source>
        <dbReference type="EMBL" id="RDZ27844.1"/>
    </source>
</evidence>